<name>A0A243RY99_9ACTN</name>
<dbReference type="AlphaFoldDB" id="A0A243RY99"/>
<evidence type="ECO:0000256" key="1">
    <source>
        <dbReference type="SAM" id="MobiDB-lite"/>
    </source>
</evidence>
<sequence>MPAMDTNERSLRMRIAAHKSWANTTDRSGRTAAARKASHWTRFLDMAREQHPDATEKQIEEIAGSMRKAHFTELALRSAASRRIAAQTRRSKRTAAARAAVEEYDADRGNAAA</sequence>
<comment type="caution">
    <text evidence="2">The sequence shown here is derived from an EMBL/GenBank/DDBJ whole genome shotgun (WGS) entry which is preliminary data.</text>
</comment>
<reference evidence="2 3" key="1">
    <citation type="submission" date="2017-05" db="EMBL/GenBank/DDBJ databases">
        <title>Biotechnological potential of actinobacteria isolated from South African environments.</title>
        <authorList>
            <person name="Le Roes-Hill M."/>
            <person name="Prins A."/>
            <person name="Durrell K.A."/>
        </authorList>
    </citation>
    <scope>NUCLEOTIDE SEQUENCE [LARGE SCALE GENOMIC DNA]</scope>
    <source>
        <strain evidence="2 3">HMC13</strain>
    </source>
</reference>
<keyword evidence="3" id="KW-1185">Reference proteome</keyword>
<accession>A0A243RY99</accession>
<proteinExistence type="predicted"/>
<dbReference type="Proteomes" id="UP000195105">
    <property type="component" value="Unassembled WGS sequence"/>
</dbReference>
<evidence type="ECO:0000313" key="3">
    <source>
        <dbReference type="Proteomes" id="UP000195105"/>
    </source>
</evidence>
<dbReference type="EMBL" id="NGFN01000195">
    <property type="protein sequence ID" value="OUD00211.1"/>
    <property type="molecule type" value="Genomic_DNA"/>
</dbReference>
<organism evidence="2 3">
    <name type="scientific">Streptomyces swartbergensis</name>
    <dbReference type="NCBI Taxonomy" id="487165"/>
    <lineage>
        <taxon>Bacteria</taxon>
        <taxon>Bacillati</taxon>
        <taxon>Actinomycetota</taxon>
        <taxon>Actinomycetes</taxon>
        <taxon>Kitasatosporales</taxon>
        <taxon>Streptomycetaceae</taxon>
        <taxon>Streptomyces</taxon>
    </lineage>
</organism>
<protein>
    <submittedName>
        <fullName evidence="2">Uncharacterized protein</fullName>
    </submittedName>
</protein>
<gene>
    <name evidence="2" type="ORF">CA983_26800</name>
</gene>
<dbReference type="RefSeq" id="WP_086603424.1">
    <property type="nucleotide sequence ID" value="NZ_NGFN01000195.1"/>
</dbReference>
<evidence type="ECO:0000313" key="2">
    <source>
        <dbReference type="EMBL" id="OUD00211.1"/>
    </source>
</evidence>
<feature type="region of interest" description="Disordered" evidence="1">
    <location>
        <begin position="85"/>
        <end position="113"/>
    </location>
</feature>